<dbReference type="GO" id="GO:0000502">
    <property type="term" value="C:proteasome complex"/>
    <property type="evidence" value="ECO:0007669"/>
    <property type="project" value="UniProtKB-KW"/>
</dbReference>
<dbReference type="SMART" id="SM00232">
    <property type="entry name" value="JAB_MPN"/>
    <property type="match status" value="1"/>
</dbReference>
<dbReference type="Gene3D" id="3.40.140.10">
    <property type="entry name" value="Cytidine Deaminase, domain 2"/>
    <property type="match status" value="1"/>
</dbReference>
<evidence type="ECO:0000313" key="2">
    <source>
        <dbReference type="EMBL" id="CUE68586.1"/>
    </source>
</evidence>
<dbReference type="PANTHER" id="PTHR10410">
    <property type="entry name" value="EUKARYOTIC TRANSLATION INITIATION FACTOR 3 -RELATED"/>
    <property type="match status" value="1"/>
</dbReference>
<dbReference type="GO" id="GO:0008237">
    <property type="term" value="F:metallopeptidase activity"/>
    <property type="evidence" value="ECO:0007669"/>
    <property type="project" value="InterPro"/>
</dbReference>
<dbReference type="Proteomes" id="UP000051952">
    <property type="component" value="Unassembled WGS sequence"/>
</dbReference>
<feature type="domain" description="MPN" evidence="1">
    <location>
        <begin position="33"/>
        <end position="152"/>
    </location>
</feature>
<evidence type="ECO:0000313" key="3">
    <source>
        <dbReference type="Proteomes" id="UP000051952"/>
    </source>
</evidence>
<reference evidence="3" key="1">
    <citation type="submission" date="2015-09" db="EMBL/GenBank/DDBJ databases">
        <authorList>
            <consortium name="Pathogen Informatics"/>
        </authorList>
    </citation>
    <scope>NUCLEOTIDE SEQUENCE [LARGE SCALE GENOMIC DNA]</scope>
    <source>
        <strain evidence="3">Lake Konstanz</strain>
    </source>
</reference>
<dbReference type="InterPro" id="IPR000555">
    <property type="entry name" value="JAMM/MPN+_dom"/>
</dbReference>
<sequence length="152" mass="16626">MQNLLAQLQGMGGGGGGMAQRGDEALRDTAETIHVSSLALLKMLIHGRAGVPLEVMGLMIGEYIDEYTVRVTDVFSMPQTATGQSVEAVDDEYQAQMLEKLELVGRPEKVVGWYHSHPGFGCWLSMEDVMTAKSYEQLTPRSVSVVVDPIRL</sequence>
<name>A0A0S4IRE1_BODSA</name>
<dbReference type="InterPro" id="IPR050242">
    <property type="entry name" value="JAMM_MPN+_peptidase_M67A"/>
</dbReference>
<dbReference type="Pfam" id="PF01398">
    <property type="entry name" value="JAB"/>
    <property type="match status" value="1"/>
</dbReference>
<gene>
    <name evidence="2" type="ORF">BSAL_03320</name>
</gene>
<dbReference type="SUPFAM" id="SSF102712">
    <property type="entry name" value="JAB1/MPN domain"/>
    <property type="match status" value="1"/>
</dbReference>
<dbReference type="VEuPathDB" id="TriTrypDB:BSAL_03320"/>
<keyword evidence="2" id="KW-0647">Proteasome</keyword>
<proteinExistence type="predicted"/>
<dbReference type="EMBL" id="CYKH01000070">
    <property type="protein sequence ID" value="CUE68586.1"/>
    <property type="molecule type" value="Genomic_DNA"/>
</dbReference>
<dbReference type="AlphaFoldDB" id="A0A0S4IRE1"/>
<keyword evidence="3" id="KW-1185">Reference proteome</keyword>
<evidence type="ECO:0000259" key="1">
    <source>
        <dbReference type="PROSITE" id="PS50249"/>
    </source>
</evidence>
<dbReference type="OrthoDB" id="527244at2759"/>
<organism evidence="2 3">
    <name type="scientific">Bodo saltans</name>
    <name type="common">Flagellated protozoan</name>
    <dbReference type="NCBI Taxonomy" id="75058"/>
    <lineage>
        <taxon>Eukaryota</taxon>
        <taxon>Discoba</taxon>
        <taxon>Euglenozoa</taxon>
        <taxon>Kinetoplastea</taxon>
        <taxon>Metakinetoplastina</taxon>
        <taxon>Eubodonida</taxon>
        <taxon>Bodonidae</taxon>
        <taxon>Bodo</taxon>
    </lineage>
</organism>
<dbReference type="OMA" id="CVSVEAV"/>
<dbReference type="PROSITE" id="PS50249">
    <property type="entry name" value="MPN"/>
    <property type="match status" value="1"/>
</dbReference>
<protein>
    <submittedName>
        <fullName evidence="2">Proteasome regulatory non-ATPase subunit 11, putative</fullName>
    </submittedName>
</protein>
<dbReference type="InterPro" id="IPR037518">
    <property type="entry name" value="MPN"/>
</dbReference>
<accession>A0A0S4IRE1</accession>